<dbReference type="OrthoDB" id="269822at2759"/>
<accession>A0A4U5N6L0</accession>
<keyword evidence="2" id="KW-1185">Reference proteome</keyword>
<dbReference type="Proteomes" id="UP000298663">
    <property type="component" value="Unassembled WGS sequence"/>
</dbReference>
<organism evidence="1 2">
    <name type="scientific">Steinernema carpocapsae</name>
    <name type="common">Entomopathogenic nematode</name>
    <dbReference type="NCBI Taxonomy" id="34508"/>
    <lineage>
        <taxon>Eukaryota</taxon>
        <taxon>Metazoa</taxon>
        <taxon>Ecdysozoa</taxon>
        <taxon>Nematoda</taxon>
        <taxon>Chromadorea</taxon>
        <taxon>Rhabditida</taxon>
        <taxon>Tylenchina</taxon>
        <taxon>Panagrolaimomorpha</taxon>
        <taxon>Strongyloidoidea</taxon>
        <taxon>Steinernematidae</taxon>
        <taxon>Steinernema</taxon>
    </lineage>
</organism>
<proteinExistence type="predicted"/>
<sequence>MRCRFLLSSSRYGRHAKVSLVLIRAQVPSSVLEAIDDQKRLITLRGNLIVDRSKSGTHSTVRYSHGLITMPTEK</sequence>
<comment type="caution">
    <text evidence="1">The sequence shown here is derived from an EMBL/GenBank/DDBJ whole genome shotgun (WGS) entry which is preliminary data.</text>
</comment>
<protein>
    <submittedName>
        <fullName evidence="1">Uncharacterized protein</fullName>
    </submittedName>
</protein>
<gene>
    <name evidence="1" type="ORF">L596_019021</name>
</gene>
<dbReference type="EMBL" id="AZBU02000005">
    <property type="protein sequence ID" value="TKR78168.1"/>
    <property type="molecule type" value="Genomic_DNA"/>
</dbReference>
<name>A0A4U5N6L0_STECR</name>
<reference evidence="1 2" key="1">
    <citation type="journal article" date="2015" name="Genome Biol.">
        <title>Comparative genomics of Steinernema reveals deeply conserved gene regulatory networks.</title>
        <authorList>
            <person name="Dillman A.R."/>
            <person name="Macchietto M."/>
            <person name="Porter C.F."/>
            <person name="Rogers A."/>
            <person name="Williams B."/>
            <person name="Antoshechkin I."/>
            <person name="Lee M.M."/>
            <person name="Goodwin Z."/>
            <person name="Lu X."/>
            <person name="Lewis E.E."/>
            <person name="Goodrich-Blair H."/>
            <person name="Stock S.P."/>
            <person name="Adams B.J."/>
            <person name="Sternberg P.W."/>
            <person name="Mortazavi A."/>
        </authorList>
    </citation>
    <scope>NUCLEOTIDE SEQUENCE [LARGE SCALE GENOMIC DNA]</scope>
    <source>
        <strain evidence="1 2">ALL</strain>
    </source>
</reference>
<dbReference type="AlphaFoldDB" id="A0A4U5N6L0"/>
<evidence type="ECO:0000313" key="1">
    <source>
        <dbReference type="EMBL" id="TKR78168.1"/>
    </source>
</evidence>
<reference evidence="1 2" key="2">
    <citation type="journal article" date="2019" name="G3 (Bethesda)">
        <title>Hybrid Assembly of the Genome of the Entomopathogenic Nematode Steinernema carpocapsae Identifies the X-Chromosome.</title>
        <authorList>
            <person name="Serra L."/>
            <person name="Macchietto M."/>
            <person name="Macias-Munoz A."/>
            <person name="McGill C.J."/>
            <person name="Rodriguez I.M."/>
            <person name="Rodriguez B."/>
            <person name="Murad R."/>
            <person name="Mortazavi A."/>
        </authorList>
    </citation>
    <scope>NUCLEOTIDE SEQUENCE [LARGE SCALE GENOMIC DNA]</scope>
    <source>
        <strain evidence="1 2">ALL</strain>
    </source>
</reference>
<evidence type="ECO:0000313" key="2">
    <source>
        <dbReference type="Proteomes" id="UP000298663"/>
    </source>
</evidence>